<name>A0A3E0VFJ4_9MICO</name>
<keyword evidence="5" id="KW-1185">Reference proteome</keyword>
<dbReference type="InterPro" id="IPR001789">
    <property type="entry name" value="Sig_transdc_resp-reg_receiver"/>
</dbReference>
<dbReference type="SUPFAM" id="SSF46894">
    <property type="entry name" value="C-terminal effector domain of the bipartite response regulators"/>
    <property type="match status" value="1"/>
</dbReference>
<feature type="domain" description="Response regulatory" evidence="3">
    <location>
        <begin position="9"/>
        <end position="123"/>
    </location>
</feature>
<dbReference type="InterPro" id="IPR016032">
    <property type="entry name" value="Sig_transdc_resp-reg_C-effctor"/>
</dbReference>
<dbReference type="PANTHER" id="PTHR43214">
    <property type="entry name" value="TWO-COMPONENT RESPONSE REGULATOR"/>
    <property type="match status" value="1"/>
</dbReference>
<dbReference type="GO" id="GO:0000160">
    <property type="term" value="P:phosphorelay signal transduction system"/>
    <property type="evidence" value="ECO:0007669"/>
    <property type="project" value="InterPro"/>
</dbReference>
<evidence type="ECO:0000313" key="4">
    <source>
        <dbReference type="EMBL" id="RFA08415.1"/>
    </source>
</evidence>
<dbReference type="SMART" id="SM00421">
    <property type="entry name" value="HTH_LUXR"/>
    <property type="match status" value="1"/>
</dbReference>
<dbReference type="SMART" id="SM00448">
    <property type="entry name" value="REC"/>
    <property type="match status" value="1"/>
</dbReference>
<evidence type="ECO:0000256" key="1">
    <source>
        <dbReference type="ARBA" id="ARBA00023125"/>
    </source>
</evidence>
<evidence type="ECO:0000259" key="3">
    <source>
        <dbReference type="PROSITE" id="PS50110"/>
    </source>
</evidence>
<dbReference type="AlphaFoldDB" id="A0A3E0VFJ4"/>
<comment type="caution">
    <text evidence="4">The sequence shown here is derived from an EMBL/GenBank/DDBJ whole genome shotgun (WGS) entry which is preliminary data.</text>
</comment>
<dbReference type="Gene3D" id="3.40.50.2300">
    <property type="match status" value="1"/>
</dbReference>
<dbReference type="GO" id="GO:0003677">
    <property type="term" value="F:DNA binding"/>
    <property type="evidence" value="ECO:0007669"/>
    <property type="project" value="UniProtKB-KW"/>
</dbReference>
<feature type="modified residue" description="4-aspartylphosphate" evidence="2">
    <location>
        <position position="59"/>
    </location>
</feature>
<keyword evidence="2" id="KW-0597">Phosphoprotein</keyword>
<dbReference type="InterPro" id="IPR039420">
    <property type="entry name" value="WalR-like"/>
</dbReference>
<dbReference type="PROSITE" id="PS50110">
    <property type="entry name" value="RESPONSE_REGULATORY"/>
    <property type="match status" value="1"/>
</dbReference>
<dbReference type="GO" id="GO:0006355">
    <property type="term" value="P:regulation of DNA-templated transcription"/>
    <property type="evidence" value="ECO:0007669"/>
    <property type="project" value="InterPro"/>
</dbReference>
<dbReference type="InterPro" id="IPR000792">
    <property type="entry name" value="Tscrpt_reg_LuxR_C"/>
</dbReference>
<dbReference type="OrthoDB" id="3171335at2"/>
<keyword evidence="1" id="KW-0238">DNA-binding</keyword>
<sequence>MSEQQAPVLVGIVDDHESVLLGIRAACIEAGYEVVGTGATMDALLLALAGRRVGVIVMDLSLGDGSRITDNVLRARAAGAAVLVHSIADRAASIREALAAGAAGVIPKTSAMAVVMAAIASVARGDVLNNLEWASAIDADQEFAKAQLGPREQHVLHLYASGLPLKAVAAQLGIAPSTAREYLDRVRAKYVEVGRPAPTKVDLLRRAVEDGILAIDDVSNVGR</sequence>
<dbReference type="SUPFAM" id="SSF52172">
    <property type="entry name" value="CheY-like"/>
    <property type="match status" value="1"/>
</dbReference>
<protein>
    <submittedName>
        <fullName evidence="4">LuxR family transcriptional regulator</fullName>
    </submittedName>
</protein>
<dbReference type="Gene3D" id="1.10.10.10">
    <property type="entry name" value="Winged helix-like DNA-binding domain superfamily/Winged helix DNA-binding domain"/>
    <property type="match status" value="1"/>
</dbReference>
<dbReference type="Proteomes" id="UP000256486">
    <property type="component" value="Unassembled WGS sequence"/>
</dbReference>
<organism evidence="4 5">
    <name type="scientific">Subtercola boreus</name>
    <dbReference type="NCBI Taxonomy" id="120213"/>
    <lineage>
        <taxon>Bacteria</taxon>
        <taxon>Bacillati</taxon>
        <taxon>Actinomycetota</taxon>
        <taxon>Actinomycetes</taxon>
        <taxon>Micrococcales</taxon>
        <taxon>Microbacteriaceae</taxon>
        <taxon>Subtercola</taxon>
    </lineage>
</organism>
<dbReference type="Pfam" id="PF00072">
    <property type="entry name" value="Response_reg"/>
    <property type="match status" value="1"/>
</dbReference>
<dbReference type="Pfam" id="PF00196">
    <property type="entry name" value="GerE"/>
    <property type="match status" value="1"/>
</dbReference>
<dbReference type="RefSeq" id="WP_116413823.1">
    <property type="nucleotide sequence ID" value="NZ_NBWZ01000001.1"/>
</dbReference>
<dbReference type="InterPro" id="IPR011006">
    <property type="entry name" value="CheY-like_superfamily"/>
</dbReference>
<dbReference type="InterPro" id="IPR036388">
    <property type="entry name" value="WH-like_DNA-bd_sf"/>
</dbReference>
<reference evidence="4 5" key="1">
    <citation type="submission" date="2017-04" db="EMBL/GenBank/DDBJ databases">
        <title>Comparative genome analysis of Subtercola boreus.</title>
        <authorList>
            <person name="Cho Y.-J."/>
            <person name="Cho A."/>
            <person name="Kim O.-S."/>
            <person name="Lee J.-I."/>
        </authorList>
    </citation>
    <scope>NUCLEOTIDE SEQUENCE [LARGE SCALE GENOMIC DNA]</scope>
    <source>
        <strain evidence="4 5">K300</strain>
    </source>
</reference>
<evidence type="ECO:0000256" key="2">
    <source>
        <dbReference type="PROSITE-ProRule" id="PRU00169"/>
    </source>
</evidence>
<gene>
    <name evidence="4" type="ORF">B7R54_03635</name>
</gene>
<proteinExistence type="predicted"/>
<dbReference type="EMBL" id="NBWZ01000001">
    <property type="protein sequence ID" value="RFA08415.1"/>
    <property type="molecule type" value="Genomic_DNA"/>
</dbReference>
<dbReference type="PRINTS" id="PR00038">
    <property type="entry name" value="HTHLUXR"/>
</dbReference>
<accession>A0A3E0VFJ4</accession>
<evidence type="ECO:0000313" key="5">
    <source>
        <dbReference type="Proteomes" id="UP000256486"/>
    </source>
</evidence>